<evidence type="ECO:0000313" key="1">
    <source>
        <dbReference type="EMBL" id="MDQ0165898.1"/>
    </source>
</evidence>
<accession>A0ABT9VY25</accession>
<evidence type="ECO:0000313" key="2">
    <source>
        <dbReference type="Proteomes" id="UP001235840"/>
    </source>
</evidence>
<dbReference type="InterPro" id="IPR056298">
    <property type="entry name" value="AlkZ-rel"/>
</dbReference>
<reference evidence="1 2" key="1">
    <citation type="submission" date="2023-07" db="EMBL/GenBank/DDBJ databases">
        <title>Genomic Encyclopedia of Type Strains, Phase IV (KMG-IV): sequencing the most valuable type-strain genomes for metagenomic binning, comparative biology and taxonomic classification.</title>
        <authorList>
            <person name="Goeker M."/>
        </authorList>
    </citation>
    <scope>NUCLEOTIDE SEQUENCE [LARGE SCALE GENOMIC DNA]</scope>
    <source>
        <strain evidence="1 2">DSM 12751</strain>
    </source>
</reference>
<dbReference type="Pfam" id="PF24741">
    <property type="entry name" value="AlkZ-rel"/>
    <property type="match status" value="1"/>
</dbReference>
<sequence>MSINPINTYEEAVELIHKVGILPLARLIPTHPSLVSVTPEKSWHTGTEFDPWRWRTRFAADGHAAYGKFLKKKAVFISRKIFPYVQEILGSERAISARYKDGMVTEPAVRLFDIIQEEPGVETRALRLKAGLQNKDSKKRYDHGINELQGSLDIVIAGVSEKKNRLGDISGWSSTSFQTAEQWMQENRIKRSQVGEEKAREKLYSHLEAVCQPEAITFLKKLL</sequence>
<dbReference type="Proteomes" id="UP001235840">
    <property type="component" value="Unassembled WGS sequence"/>
</dbReference>
<dbReference type="RefSeq" id="WP_307393599.1">
    <property type="nucleotide sequence ID" value="NZ_BAAADK010000032.1"/>
</dbReference>
<organism evidence="1 2">
    <name type="scientific">Caldalkalibacillus horti</name>
    <dbReference type="NCBI Taxonomy" id="77523"/>
    <lineage>
        <taxon>Bacteria</taxon>
        <taxon>Bacillati</taxon>
        <taxon>Bacillota</taxon>
        <taxon>Bacilli</taxon>
        <taxon>Bacillales</taxon>
        <taxon>Bacillaceae</taxon>
        <taxon>Caldalkalibacillus</taxon>
    </lineage>
</organism>
<name>A0ABT9VY25_9BACI</name>
<proteinExistence type="predicted"/>
<keyword evidence="2" id="KW-1185">Reference proteome</keyword>
<dbReference type="EMBL" id="JAUSTY010000006">
    <property type="protein sequence ID" value="MDQ0165898.1"/>
    <property type="molecule type" value="Genomic_DNA"/>
</dbReference>
<comment type="caution">
    <text evidence="1">The sequence shown here is derived from an EMBL/GenBank/DDBJ whole genome shotgun (WGS) entry which is preliminary data.</text>
</comment>
<protein>
    <submittedName>
        <fullName evidence="1">Uncharacterized protein</fullName>
    </submittedName>
</protein>
<gene>
    <name evidence="1" type="ORF">J2S11_001799</name>
</gene>